<feature type="region of interest" description="Disordered" evidence="7">
    <location>
        <begin position="306"/>
        <end position="369"/>
    </location>
</feature>
<feature type="region of interest" description="Disordered" evidence="7">
    <location>
        <begin position="1"/>
        <end position="41"/>
    </location>
</feature>
<dbReference type="SMART" id="SM00501">
    <property type="entry name" value="BRIGHT"/>
    <property type="match status" value="1"/>
</dbReference>
<evidence type="ECO:0000256" key="2">
    <source>
        <dbReference type="ARBA" id="ARBA00023015"/>
    </source>
</evidence>
<evidence type="ECO:0000256" key="1">
    <source>
        <dbReference type="ARBA" id="ARBA00004123"/>
    </source>
</evidence>
<evidence type="ECO:0000256" key="4">
    <source>
        <dbReference type="ARBA" id="ARBA00023159"/>
    </source>
</evidence>
<comment type="subcellular location">
    <subcellularLocation>
        <location evidence="1">Nucleus</location>
    </subcellularLocation>
</comment>
<feature type="compositionally biased region" description="Basic and acidic residues" evidence="7">
    <location>
        <begin position="195"/>
        <end position="205"/>
    </location>
</feature>
<keyword evidence="6" id="KW-0539">Nucleus</keyword>
<sequence>MDISENHAPPWFCSPWSNPDMSSERGGWEVSQPKSGQKKRLEQWGINEVGTVTDSEVSLNQKALEMEMSRPTHGGEEGSRSSQSEEEEKSFVASLYSFMKDRGTPIERIPHLGFKQINLWRIYKAVEKLGGYDSVTARRLWKNVYDELGGSPGSTSAATCTRRHYERLVLPFERQLRGEEDKPLPPAKPRKQYKKSLEGKNSKAEGKKKRSQQDGDSEGGSEAQKPREGSCCEPGKCLHSAPCPVSVEIPGLPPECCGPDSEGPAAKDQSALACPVSQPAKNLFASVQSSGGEVISPLEKKKRMAQASLGLSQACSSPDQDSRGRPSVIHCAQSPGLPHSTRTRESSEGSPIPHSSSSSRSPSPCSVSSDDCLALPQDCPPAPGSEKPAPSAYMGNFTSVSYSNGVCKPMTCYVSVKDSPSHLHNHRDIRQPGPFPTDPLGCKGQTIDWNPGCRGESRHSTVKTVQPTSSADMGFKACLASPLSGFTKVLPKSGEHLRAVSFPPGHKHHQNQKRPSPEDTPAYGKKLQMVPPLNHGETKERSKFSLPKPLPTQHPFHPQASFPISYILPGYERSRPIPGHQLKGLSLHPLLPTHLALPSQPASMYRNVTAATSYSVPYEAFSRPRPYQFPFWHPQAGYAIAGLNPQYPNTKL</sequence>
<dbReference type="PANTHER" id="PTHR13964:SF25">
    <property type="entry name" value="AT-RICH INTERACTIVE DOMAIN-CONTAINING PROTEIN 5A"/>
    <property type="match status" value="1"/>
</dbReference>
<feature type="domain" description="ARID" evidence="8">
    <location>
        <begin position="85"/>
        <end position="177"/>
    </location>
</feature>
<keyword evidence="10" id="KW-1185">Reference proteome</keyword>
<evidence type="ECO:0000256" key="3">
    <source>
        <dbReference type="ARBA" id="ARBA00023125"/>
    </source>
</evidence>
<feature type="region of interest" description="Disordered" evidence="7">
    <location>
        <begin position="497"/>
        <end position="523"/>
    </location>
</feature>
<keyword evidence="5" id="KW-0804">Transcription</keyword>
<evidence type="ECO:0000256" key="7">
    <source>
        <dbReference type="SAM" id="MobiDB-lite"/>
    </source>
</evidence>
<dbReference type="PROSITE" id="PS51011">
    <property type="entry name" value="ARID"/>
    <property type="match status" value="1"/>
</dbReference>
<feature type="compositionally biased region" description="Low complexity" evidence="7">
    <location>
        <begin position="348"/>
        <end position="369"/>
    </location>
</feature>
<dbReference type="GO" id="GO:0006357">
    <property type="term" value="P:regulation of transcription by RNA polymerase II"/>
    <property type="evidence" value="ECO:0007669"/>
    <property type="project" value="TreeGrafter"/>
</dbReference>
<comment type="caution">
    <text evidence="9">The sequence shown here is derived from an EMBL/GenBank/DDBJ whole genome shotgun (WGS) entry which is preliminary data.</text>
</comment>
<evidence type="ECO:0000256" key="6">
    <source>
        <dbReference type="ARBA" id="ARBA00023242"/>
    </source>
</evidence>
<feature type="compositionally biased region" description="Basic and acidic residues" evidence="7">
    <location>
        <begin position="66"/>
        <end position="79"/>
    </location>
</feature>
<dbReference type="Gene3D" id="1.10.150.60">
    <property type="entry name" value="ARID DNA-binding domain"/>
    <property type="match status" value="1"/>
</dbReference>
<protein>
    <recommendedName>
        <fullName evidence="8">ARID domain-containing protein</fullName>
    </recommendedName>
</protein>
<dbReference type="SUPFAM" id="SSF46774">
    <property type="entry name" value="ARID-like"/>
    <property type="match status" value="1"/>
</dbReference>
<dbReference type="InterPro" id="IPR001606">
    <property type="entry name" value="ARID_dom"/>
</dbReference>
<evidence type="ECO:0000256" key="5">
    <source>
        <dbReference type="ARBA" id="ARBA00023163"/>
    </source>
</evidence>
<evidence type="ECO:0000313" key="9">
    <source>
        <dbReference type="EMBL" id="KAG9354755.1"/>
    </source>
</evidence>
<dbReference type="Pfam" id="PF01388">
    <property type="entry name" value="ARID"/>
    <property type="match status" value="1"/>
</dbReference>
<dbReference type="EMBL" id="JAFBMS010000002">
    <property type="protein sequence ID" value="KAG9354755.1"/>
    <property type="molecule type" value="Genomic_DNA"/>
</dbReference>
<feature type="compositionally biased region" description="Polar residues" evidence="7">
    <location>
        <begin position="309"/>
        <end position="319"/>
    </location>
</feature>
<keyword evidence="4" id="KW-0010">Activator</keyword>
<organism evidence="9 10">
    <name type="scientific">Albula glossodonta</name>
    <name type="common">roundjaw bonefish</name>
    <dbReference type="NCBI Taxonomy" id="121402"/>
    <lineage>
        <taxon>Eukaryota</taxon>
        <taxon>Metazoa</taxon>
        <taxon>Chordata</taxon>
        <taxon>Craniata</taxon>
        <taxon>Vertebrata</taxon>
        <taxon>Euteleostomi</taxon>
        <taxon>Actinopterygii</taxon>
        <taxon>Neopterygii</taxon>
        <taxon>Teleostei</taxon>
        <taxon>Albuliformes</taxon>
        <taxon>Albulidae</taxon>
        <taxon>Albula</taxon>
    </lineage>
</organism>
<evidence type="ECO:0000259" key="8">
    <source>
        <dbReference type="PROSITE" id="PS51011"/>
    </source>
</evidence>
<gene>
    <name evidence="9" type="ORF">JZ751_001468</name>
</gene>
<accession>A0A8T2PTR9</accession>
<evidence type="ECO:0000313" key="10">
    <source>
        <dbReference type="Proteomes" id="UP000824540"/>
    </source>
</evidence>
<dbReference type="FunFam" id="1.10.150.60:FF:000004">
    <property type="entry name" value="AT-rich interactive domain-containing protein 5B"/>
    <property type="match status" value="1"/>
</dbReference>
<dbReference type="GO" id="GO:0005634">
    <property type="term" value="C:nucleus"/>
    <property type="evidence" value="ECO:0007669"/>
    <property type="project" value="UniProtKB-SubCell"/>
</dbReference>
<dbReference type="SMART" id="SM01014">
    <property type="entry name" value="ARID"/>
    <property type="match status" value="1"/>
</dbReference>
<name>A0A8T2PTR9_9TELE</name>
<dbReference type="InterPro" id="IPR051232">
    <property type="entry name" value="ARID/SWI1_ChromRemod"/>
</dbReference>
<keyword evidence="3" id="KW-0238">DNA-binding</keyword>
<keyword evidence="2" id="KW-0805">Transcription regulation</keyword>
<feature type="region of interest" description="Disordered" evidence="7">
    <location>
        <begin position="176"/>
        <end position="228"/>
    </location>
</feature>
<dbReference type="OrthoDB" id="1938591at2759"/>
<dbReference type="AlphaFoldDB" id="A0A8T2PTR9"/>
<proteinExistence type="predicted"/>
<dbReference type="PANTHER" id="PTHR13964">
    <property type="entry name" value="RBP-RELATED"/>
    <property type="match status" value="1"/>
</dbReference>
<dbReference type="GO" id="GO:0000976">
    <property type="term" value="F:transcription cis-regulatory region binding"/>
    <property type="evidence" value="ECO:0007669"/>
    <property type="project" value="TreeGrafter"/>
</dbReference>
<feature type="region of interest" description="Disordered" evidence="7">
    <location>
        <begin position="66"/>
        <end position="86"/>
    </location>
</feature>
<reference evidence="9" key="1">
    <citation type="thesis" date="2021" institute="BYU ScholarsArchive" country="Provo, UT, USA">
        <title>Applications of and Algorithms for Genome Assembly and Genomic Analyses with an Emphasis on Marine Teleosts.</title>
        <authorList>
            <person name="Pickett B.D."/>
        </authorList>
    </citation>
    <scope>NUCLEOTIDE SEQUENCE</scope>
    <source>
        <strain evidence="9">HI-2016</strain>
    </source>
</reference>
<dbReference type="InterPro" id="IPR036431">
    <property type="entry name" value="ARID_dom_sf"/>
</dbReference>
<dbReference type="Proteomes" id="UP000824540">
    <property type="component" value="Unassembled WGS sequence"/>
</dbReference>